<gene>
    <name evidence="2" type="ORF">XF5B_27050</name>
    <name evidence="3" type="ORF">XF6B_27260</name>
</gene>
<dbReference type="InterPro" id="IPR057895">
    <property type="entry name" value="Mom"/>
</dbReference>
<evidence type="ECO:0000313" key="3">
    <source>
        <dbReference type="EMBL" id="BCE63927.1"/>
    </source>
</evidence>
<name>A0A810AJE1_9BRAD</name>
<reference evidence="2" key="1">
    <citation type="submission" date="2020-05" db="EMBL/GenBank/DDBJ databases">
        <title>Complete genome sequence of Bradyrhizobium diazoefficiens XF5 isolated from soybean nodule.</title>
        <authorList>
            <person name="Noda R."/>
            <person name="Kakizaki K."/>
            <person name="Minamisawa K."/>
        </authorList>
    </citation>
    <scope>NUCLEOTIDE SEQUENCE</scope>
    <source>
        <strain evidence="2">XF5</strain>
    </source>
</reference>
<protein>
    <submittedName>
        <fullName evidence="3">Protein mom</fullName>
    </submittedName>
</protein>
<reference evidence="3" key="2">
    <citation type="submission" date="2020-05" db="EMBL/GenBank/DDBJ databases">
        <title>Complete genome sequence of Bradyrhizobium diazoefficiens XF6 isolated from soybean nodule.</title>
        <authorList>
            <person name="Noda R."/>
            <person name="Kakizaki K."/>
            <person name="Minamisawa K."/>
        </authorList>
    </citation>
    <scope>NUCLEOTIDE SEQUENCE</scope>
    <source>
        <strain evidence="3">XF6</strain>
    </source>
</reference>
<feature type="region of interest" description="Disordered" evidence="1">
    <location>
        <begin position="226"/>
        <end position="250"/>
    </location>
</feature>
<dbReference type="EMBL" id="AP023095">
    <property type="protein sequence ID" value="BCE55193.1"/>
    <property type="molecule type" value="Genomic_DNA"/>
</dbReference>
<evidence type="ECO:0000256" key="1">
    <source>
        <dbReference type="SAM" id="MobiDB-lite"/>
    </source>
</evidence>
<sequence length="250" mass="27562">MTSAKEIEVRPVAKRDADALIRRVHYSGKVVRNSQLSLGVFLHGRLEGAMQFGPSLDKSHMLNLVRDTGWNGFLELNRMAFTDVLPRNSESRALGIAMRMIRKNYPHIEWIVSFADACQCGDGTIYRAAGFALTLIKTNKDVMRFADGSVGHKMSQVTGGNRLQHFAATGGKWSGIGTPLEGHTLRYIYFLNPAARARLTAEELPYSAIEARGASMYRGVRGKQAMAGTNQHSDGAAPIPTLQRQEKRTA</sequence>
<dbReference type="Pfam" id="PF25680">
    <property type="entry name" value="Mom"/>
    <property type="match status" value="1"/>
</dbReference>
<evidence type="ECO:0000313" key="2">
    <source>
        <dbReference type="EMBL" id="BCE55193.1"/>
    </source>
</evidence>
<dbReference type="AlphaFoldDB" id="A0A810AJE1"/>
<accession>A0A810AJE1</accession>
<organism evidence="3">
    <name type="scientific">Bradyrhizobium diazoefficiens</name>
    <dbReference type="NCBI Taxonomy" id="1355477"/>
    <lineage>
        <taxon>Bacteria</taxon>
        <taxon>Pseudomonadati</taxon>
        <taxon>Pseudomonadota</taxon>
        <taxon>Alphaproteobacteria</taxon>
        <taxon>Hyphomicrobiales</taxon>
        <taxon>Nitrobacteraceae</taxon>
        <taxon>Bradyrhizobium</taxon>
    </lineage>
</organism>
<dbReference type="RefSeq" id="WP_182869785.1">
    <property type="nucleotide sequence ID" value="NZ_AP022638.1"/>
</dbReference>
<proteinExistence type="predicted"/>
<dbReference type="EMBL" id="AP023096">
    <property type="protein sequence ID" value="BCE63927.1"/>
    <property type="molecule type" value="Genomic_DNA"/>
</dbReference>